<sequence length="441" mass="50416">MAKKLLLLMRSQTVYARILKDISGPYVAPFFASESELQGWLLQQSEPPAAVLLDRHWESLTTTESLLQRIQASVTYFDDFVQAASWLKDSLPLCSVGAEPFYPDDTKIPTSVSDVSEHTVNPASKDVATKAETSEGKLGIEKYLKSSKRKTVVQDVSSSVTSSEPAETLSLTPSVRVVEREKIVEKPVYIREPVIQTLRPRLVVFVNLWPGSGSTFISFCLAHSLTKTLDAGSVSLIEYPLQDARYWTYFRLYERILPYTHWLQDRKGSSISIEGVELVPLPPSYTPKAYSDEEGLVYIHHQLRKPFVLVDVGFNLQDSMLLESADDLFLLMDCDPTRIFSTSWTEQANSFLERYPRAHVILNKWTRHVDPDVLTLSPEHLYIPYLPPDIVARAAWNGTFPTTESTIAEELKFFTEQWIDRWVPKALIRTEEKRKPFWRRH</sequence>
<gene>
    <name evidence="1" type="ORF">AN477_16260</name>
</gene>
<evidence type="ECO:0000313" key="2">
    <source>
        <dbReference type="Proteomes" id="UP000050482"/>
    </source>
</evidence>
<accession>A0A0N8PNW8</accession>
<dbReference type="SUPFAM" id="SSF52540">
    <property type="entry name" value="P-loop containing nucleoside triphosphate hydrolases"/>
    <property type="match status" value="1"/>
</dbReference>
<dbReference type="PATRIC" id="fig|471514.4.peg.3520"/>
<evidence type="ECO:0000313" key="1">
    <source>
        <dbReference type="EMBL" id="KPV42685.1"/>
    </source>
</evidence>
<name>A0A0N8PNW8_9BACL</name>
<dbReference type="OrthoDB" id="2371062at2"/>
<proteinExistence type="predicted"/>
<evidence type="ECO:0008006" key="3">
    <source>
        <dbReference type="Google" id="ProtNLM"/>
    </source>
</evidence>
<keyword evidence="2" id="KW-1185">Reference proteome</keyword>
<dbReference type="EMBL" id="LJCO01000071">
    <property type="protein sequence ID" value="KPV42685.1"/>
    <property type="molecule type" value="Genomic_DNA"/>
</dbReference>
<comment type="caution">
    <text evidence="1">The sequence shown here is derived from an EMBL/GenBank/DDBJ whole genome shotgun (WGS) entry which is preliminary data.</text>
</comment>
<protein>
    <recommendedName>
        <fullName evidence="3">CobQ/CobB/MinD/ParA nucleotide binding domain-containing protein</fullName>
    </recommendedName>
</protein>
<organism evidence="1 2">
    <name type="scientific">Alicyclobacillus ferrooxydans</name>
    <dbReference type="NCBI Taxonomy" id="471514"/>
    <lineage>
        <taxon>Bacteria</taxon>
        <taxon>Bacillati</taxon>
        <taxon>Bacillota</taxon>
        <taxon>Bacilli</taxon>
        <taxon>Bacillales</taxon>
        <taxon>Alicyclobacillaceae</taxon>
        <taxon>Alicyclobacillus</taxon>
    </lineage>
</organism>
<reference evidence="1 2" key="1">
    <citation type="submission" date="2015-09" db="EMBL/GenBank/DDBJ databases">
        <title>Draft genome sequence of Alicyclobacillus ferrooxydans DSM 22381.</title>
        <authorList>
            <person name="Hemp J."/>
        </authorList>
    </citation>
    <scope>NUCLEOTIDE SEQUENCE [LARGE SCALE GENOMIC DNA]</scope>
    <source>
        <strain evidence="1 2">TC-34</strain>
    </source>
</reference>
<dbReference type="AlphaFoldDB" id="A0A0N8PNW8"/>
<dbReference type="Proteomes" id="UP000050482">
    <property type="component" value="Unassembled WGS sequence"/>
</dbReference>
<dbReference type="RefSeq" id="WP_054970230.1">
    <property type="nucleotide sequence ID" value="NZ_LJCO01000071.1"/>
</dbReference>
<dbReference type="InterPro" id="IPR027417">
    <property type="entry name" value="P-loop_NTPase"/>
</dbReference>
<dbReference type="STRING" id="471514.AN477_16260"/>